<evidence type="ECO:0000313" key="2">
    <source>
        <dbReference type="Proteomes" id="UP000035061"/>
    </source>
</evidence>
<evidence type="ECO:0008006" key="3">
    <source>
        <dbReference type="Google" id="ProtNLM"/>
    </source>
</evidence>
<accession>A0ABM7EV39</accession>
<reference evidence="1 2" key="1">
    <citation type="submission" date="2012-02" db="EMBL/GenBank/DDBJ databases">
        <title>Complete genome sequence of Bifidobacterium catenulatum JCM 1194.</title>
        <authorList>
            <person name="Toh H."/>
            <person name="Oshima K."/>
            <person name="Morita H."/>
            <person name="Hattori M."/>
        </authorList>
    </citation>
    <scope>NUCLEOTIDE SEQUENCE [LARGE SCALE GENOMIC DNA]</scope>
    <source>
        <strain evidence="1 2">JCM 1194</strain>
    </source>
</reference>
<dbReference type="EMBL" id="AP012325">
    <property type="protein sequence ID" value="BAR01809.1"/>
    <property type="molecule type" value="Genomic_DNA"/>
</dbReference>
<gene>
    <name evidence="1" type="ORF">BBCT_0841</name>
</gene>
<dbReference type="RefSeq" id="WP_003834970.1">
    <property type="nucleotide sequence ID" value="NZ_ABXY01000011.1"/>
</dbReference>
<keyword evidence="2" id="KW-1185">Reference proteome</keyword>
<dbReference type="GeneID" id="45582748"/>
<dbReference type="Proteomes" id="UP000035061">
    <property type="component" value="Chromosome"/>
</dbReference>
<organism evidence="1 2">
    <name type="scientific">Bifidobacterium catenulatum DSM 16992 = JCM 1194 = LMG 11043</name>
    <dbReference type="NCBI Taxonomy" id="566552"/>
    <lineage>
        <taxon>Bacteria</taxon>
        <taxon>Bacillati</taxon>
        <taxon>Actinomycetota</taxon>
        <taxon>Actinomycetes</taxon>
        <taxon>Bifidobacteriales</taxon>
        <taxon>Bifidobacteriaceae</taxon>
        <taxon>Bifidobacterium</taxon>
    </lineage>
</organism>
<name>A0ABM7EV39_9BIFI</name>
<proteinExistence type="predicted"/>
<protein>
    <recommendedName>
        <fullName evidence="3">Phage head-tail adaptor</fullName>
    </recommendedName>
</protein>
<sequence length="113" mass="12331">MLDGEQVVVLRPSKTDGGGKYNAQTVKWSDEPVSGVLLGAATPADVQDSTLPNALSVDLTAYFPRGYDKPLRGCRIRARDRVWQVVGDPIPFDGGIKPTKWNLAVNLHRTDGR</sequence>
<evidence type="ECO:0000313" key="1">
    <source>
        <dbReference type="EMBL" id="BAR01809.1"/>
    </source>
</evidence>